<evidence type="ECO:0000313" key="1">
    <source>
        <dbReference type="EMBL" id="CAF9913491.1"/>
    </source>
</evidence>
<accession>A0A8H3F366</accession>
<keyword evidence="2" id="KW-1185">Reference proteome</keyword>
<dbReference type="SUPFAM" id="SSF52047">
    <property type="entry name" value="RNI-like"/>
    <property type="match status" value="1"/>
</dbReference>
<reference evidence="1" key="1">
    <citation type="submission" date="2021-03" db="EMBL/GenBank/DDBJ databases">
        <authorList>
            <person name="Tagirdzhanova G."/>
        </authorList>
    </citation>
    <scope>NUCLEOTIDE SEQUENCE</scope>
</reference>
<proteinExistence type="predicted"/>
<dbReference type="Proteomes" id="UP000664203">
    <property type="component" value="Unassembled WGS sequence"/>
</dbReference>
<sequence>MAAIPTPSVEATDADCEEEITSRPQGLRLPTELLIAIADHLRRHQDIIAFGLTCKDLYTLLVKKRRRLLEINFHGSPSACTLLGAPRFRLLSQQAARLTIANVGDKFEHSRDWRGYGRLQTCSCCVPSRHVGAVRRLFSRNDSKFAKSIKELTLSGYFPYQGSEDEGSALSSHSFLHKRRFQAMRLETFKVELDWNDWDFEILYGMLWARSSARSVTNLKVLKLPISLPPDCMRLGQALHFMPRLVSLTITDVPDREEFLTYLGYLGKGILCCASTLRELNIEMTNFNRPAPWDRDERFIEPDDKGFFFRKLFPCPLSEELLALFKRELRDGIDPITEAPLSLTKLRLKHVSLPWYSFGIIFNAQSIKHLHLPYSTVDEIVWQLLGLYAQLDTLTHISYDMLSAEFLGFLEEQSSLKELSFARPQDRYNTTGITFFGASSHMMIRVSEGAPTLGPDTGAGYPSLDKFLSSLRDMKMLKHLVLPMDMYTITPECLISIAAWLTGLVHLEFGFDYNDVELLENFISDFLCCTPTLKKITFFSLADFDIVHLHALISSLGDQIPANLKLVRYIPLNQAYRHSYGTVYVYYHRETPVDGKWWIRLPSEEGEQLFAEGGTPRIVPVGRWDWEVEAEKNEYRAGQ</sequence>
<name>A0A8H3F366_9LECA</name>
<dbReference type="EMBL" id="CAJPDR010000062">
    <property type="protein sequence ID" value="CAF9913491.1"/>
    <property type="molecule type" value="Genomic_DNA"/>
</dbReference>
<comment type="caution">
    <text evidence="1">The sequence shown here is derived from an EMBL/GenBank/DDBJ whole genome shotgun (WGS) entry which is preliminary data.</text>
</comment>
<dbReference type="Gene3D" id="3.80.10.10">
    <property type="entry name" value="Ribonuclease Inhibitor"/>
    <property type="match status" value="1"/>
</dbReference>
<dbReference type="InterPro" id="IPR032675">
    <property type="entry name" value="LRR_dom_sf"/>
</dbReference>
<evidence type="ECO:0008006" key="3">
    <source>
        <dbReference type="Google" id="ProtNLM"/>
    </source>
</evidence>
<evidence type="ECO:0000313" key="2">
    <source>
        <dbReference type="Proteomes" id="UP000664203"/>
    </source>
</evidence>
<protein>
    <recommendedName>
        <fullName evidence="3">F-box domain-containing protein</fullName>
    </recommendedName>
</protein>
<gene>
    <name evidence="1" type="ORF">ALECFALPRED_008837</name>
</gene>
<organism evidence="1 2">
    <name type="scientific">Alectoria fallacina</name>
    <dbReference type="NCBI Taxonomy" id="1903189"/>
    <lineage>
        <taxon>Eukaryota</taxon>
        <taxon>Fungi</taxon>
        <taxon>Dikarya</taxon>
        <taxon>Ascomycota</taxon>
        <taxon>Pezizomycotina</taxon>
        <taxon>Lecanoromycetes</taxon>
        <taxon>OSLEUM clade</taxon>
        <taxon>Lecanoromycetidae</taxon>
        <taxon>Lecanorales</taxon>
        <taxon>Lecanorineae</taxon>
        <taxon>Parmeliaceae</taxon>
        <taxon>Alectoria</taxon>
    </lineage>
</organism>
<dbReference type="AlphaFoldDB" id="A0A8H3F366"/>
<dbReference type="OrthoDB" id="5336292at2759"/>